<dbReference type="STRING" id="504798.SAMN05421871_105241"/>
<feature type="domain" description="Mycothiol-dependent maleylpyruvate isomerase metal-binding" evidence="1">
    <location>
        <begin position="10"/>
        <end position="123"/>
    </location>
</feature>
<dbReference type="Proteomes" id="UP000199651">
    <property type="component" value="Unassembled WGS sequence"/>
</dbReference>
<dbReference type="NCBIfam" id="TIGR03086">
    <property type="entry name" value="TIGR03086 family metal-binding protein"/>
    <property type="match status" value="1"/>
</dbReference>
<dbReference type="InterPro" id="IPR034660">
    <property type="entry name" value="DinB/YfiT-like"/>
</dbReference>
<reference evidence="3" key="1">
    <citation type="submission" date="2016-10" db="EMBL/GenBank/DDBJ databases">
        <authorList>
            <person name="Varghese N."/>
            <person name="Submissions S."/>
        </authorList>
    </citation>
    <scope>NUCLEOTIDE SEQUENCE [LARGE SCALE GENOMIC DNA]</scope>
    <source>
        <strain evidence="3">IBRC-M 10655</strain>
    </source>
</reference>
<keyword evidence="3" id="KW-1185">Reference proteome</keyword>
<protein>
    <submittedName>
        <fullName evidence="2">TIGR03086 family protein</fullName>
    </submittedName>
</protein>
<dbReference type="Pfam" id="PF11716">
    <property type="entry name" value="MDMPI_N"/>
    <property type="match status" value="1"/>
</dbReference>
<evidence type="ECO:0000313" key="2">
    <source>
        <dbReference type="EMBL" id="SDP35514.1"/>
    </source>
</evidence>
<dbReference type="InterPro" id="IPR017520">
    <property type="entry name" value="CHP03086"/>
</dbReference>
<accession>A0A1H0S1E2</accession>
<evidence type="ECO:0000259" key="1">
    <source>
        <dbReference type="Pfam" id="PF11716"/>
    </source>
</evidence>
<dbReference type="EMBL" id="FNJB01000008">
    <property type="protein sequence ID" value="SDP35514.1"/>
    <property type="molecule type" value="Genomic_DNA"/>
</dbReference>
<proteinExistence type="predicted"/>
<dbReference type="OrthoDB" id="5185819at2"/>
<dbReference type="AlphaFoldDB" id="A0A1H0S1E2"/>
<dbReference type="Gene3D" id="1.20.120.450">
    <property type="entry name" value="dinb family like domain"/>
    <property type="match status" value="1"/>
</dbReference>
<sequence length="187" mass="19697">MDIRALDRRAVEVTGAVIDRLTDEQLDLASPCSEWTVRGVIGHMVGNNHGMLAKLAGQAAPGDVDLGEDPRAEFRETAEAFLAAFGTDEAQEAPFELLGVERTGAVAQSVHFADVLVHAWDIASAAGIDLRFDEDLAEAAVKVVSRFPEELWGPGGAFSARLPVAEGASAHERLLALTGRAPVASAA</sequence>
<gene>
    <name evidence="2" type="ORF">SAMN05192558_108230</name>
</gene>
<dbReference type="NCBIfam" id="TIGR03083">
    <property type="entry name" value="maleylpyruvate isomerase family mycothiol-dependent enzyme"/>
    <property type="match status" value="1"/>
</dbReference>
<dbReference type="InterPro" id="IPR024344">
    <property type="entry name" value="MDMPI_metal-binding"/>
</dbReference>
<name>A0A1H0S1E2_9PSEU</name>
<evidence type="ECO:0000313" key="3">
    <source>
        <dbReference type="Proteomes" id="UP000199651"/>
    </source>
</evidence>
<organism evidence="2 3">
    <name type="scientific">Actinokineospora alba</name>
    <dbReference type="NCBI Taxonomy" id="504798"/>
    <lineage>
        <taxon>Bacteria</taxon>
        <taxon>Bacillati</taxon>
        <taxon>Actinomycetota</taxon>
        <taxon>Actinomycetes</taxon>
        <taxon>Pseudonocardiales</taxon>
        <taxon>Pseudonocardiaceae</taxon>
        <taxon>Actinokineospora</taxon>
    </lineage>
</organism>
<dbReference type="SUPFAM" id="SSF109854">
    <property type="entry name" value="DinB/YfiT-like putative metalloenzymes"/>
    <property type="match status" value="1"/>
</dbReference>
<dbReference type="GO" id="GO:0046872">
    <property type="term" value="F:metal ion binding"/>
    <property type="evidence" value="ECO:0007669"/>
    <property type="project" value="InterPro"/>
</dbReference>
<dbReference type="InterPro" id="IPR017517">
    <property type="entry name" value="Maleyloyr_isom"/>
</dbReference>
<dbReference type="RefSeq" id="WP_091378842.1">
    <property type="nucleotide sequence ID" value="NZ_FNDV01000005.1"/>
</dbReference>